<protein>
    <recommendedName>
        <fullName evidence="6">Exodeoxyribonuclease 7 small subunit</fullName>
        <ecNumber evidence="6">3.1.11.6</ecNumber>
    </recommendedName>
    <alternativeName>
        <fullName evidence="6">Exodeoxyribonuclease VII small subunit</fullName>
        <shortName evidence="6">Exonuclease VII small subunit</shortName>
    </alternativeName>
</protein>
<keyword evidence="5 6" id="KW-0269">Exonuclease</keyword>
<dbReference type="InterPro" id="IPR037004">
    <property type="entry name" value="Exonuc_VII_ssu_sf"/>
</dbReference>
<comment type="catalytic activity">
    <reaction evidence="6">
        <text>Exonucleolytic cleavage in either 5'- to 3'- or 3'- to 5'-direction to yield nucleoside 5'-phosphates.</text>
        <dbReference type="EC" id="3.1.11.6"/>
    </reaction>
</comment>
<proteinExistence type="inferred from homology"/>
<dbReference type="InterPro" id="IPR003761">
    <property type="entry name" value="Exonuc_VII_S"/>
</dbReference>
<dbReference type="Gene3D" id="1.10.287.1040">
    <property type="entry name" value="Exonuclease VII, small subunit"/>
    <property type="match status" value="1"/>
</dbReference>
<dbReference type="EC" id="3.1.11.6" evidence="6"/>
<sequence length="89" mass="10156">MPKRAINLEKSLRDLETLVTKMESGDLSLEESLKLFERGIQLTRQSQQALNDAEQKVEILINDHMQTFPLNPDTQFDKVEPDAVAKSDD</sequence>
<dbReference type="GO" id="GO:0006308">
    <property type="term" value="P:DNA catabolic process"/>
    <property type="evidence" value="ECO:0007669"/>
    <property type="project" value="UniProtKB-UniRule"/>
</dbReference>
<name>A0A1H6FAH5_9GAMM</name>
<dbReference type="Proteomes" id="UP000236724">
    <property type="component" value="Unassembled WGS sequence"/>
</dbReference>
<dbReference type="PANTHER" id="PTHR34137:SF1">
    <property type="entry name" value="EXODEOXYRIBONUCLEASE 7 SMALL SUBUNIT"/>
    <property type="match status" value="1"/>
</dbReference>
<evidence type="ECO:0000313" key="7">
    <source>
        <dbReference type="EMBL" id="SEH06034.1"/>
    </source>
</evidence>
<dbReference type="NCBIfam" id="TIGR01280">
    <property type="entry name" value="xseB"/>
    <property type="match status" value="1"/>
</dbReference>
<comment type="similarity">
    <text evidence="1 6">Belongs to the XseB family.</text>
</comment>
<keyword evidence="4 6" id="KW-0378">Hydrolase</keyword>
<evidence type="ECO:0000256" key="6">
    <source>
        <dbReference type="HAMAP-Rule" id="MF_00337"/>
    </source>
</evidence>
<organism evidence="7 8">
    <name type="scientific">Candidatus Venteria ishoeyi</name>
    <dbReference type="NCBI Taxonomy" id="1899563"/>
    <lineage>
        <taxon>Bacteria</taxon>
        <taxon>Pseudomonadati</taxon>
        <taxon>Pseudomonadota</taxon>
        <taxon>Gammaproteobacteria</taxon>
        <taxon>Thiotrichales</taxon>
        <taxon>Thiotrichaceae</taxon>
        <taxon>Venteria</taxon>
    </lineage>
</organism>
<gene>
    <name evidence="6 7" type="primary">xseB</name>
    <name evidence="7" type="ORF">MBHS_01889</name>
</gene>
<dbReference type="OrthoDB" id="9801128at2"/>
<comment type="subunit">
    <text evidence="6">Heterooligomer composed of large and small subunits.</text>
</comment>
<dbReference type="NCBIfam" id="NF002140">
    <property type="entry name" value="PRK00977.1-4"/>
    <property type="match status" value="1"/>
</dbReference>
<reference evidence="7 8" key="1">
    <citation type="submission" date="2016-10" db="EMBL/GenBank/DDBJ databases">
        <authorList>
            <person name="de Groot N.N."/>
        </authorList>
    </citation>
    <scope>NUCLEOTIDE SEQUENCE [LARGE SCALE GENOMIC DNA]</scope>
    <source>
        <strain evidence="7">MBHS1</strain>
    </source>
</reference>
<dbReference type="RefSeq" id="WP_103919864.1">
    <property type="nucleotide sequence ID" value="NZ_FMSV02000423.1"/>
</dbReference>
<keyword evidence="2 6" id="KW-0963">Cytoplasm</keyword>
<dbReference type="GO" id="GO:0008855">
    <property type="term" value="F:exodeoxyribonuclease VII activity"/>
    <property type="evidence" value="ECO:0007669"/>
    <property type="project" value="UniProtKB-UniRule"/>
</dbReference>
<dbReference type="HAMAP" id="MF_00337">
    <property type="entry name" value="Exonuc_7_S"/>
    <property type="match status" value="1"/>
</dbReference>
<dbReference type="AlphaFoldDB" id="A0A1H6FAH5"/>
<evidence type="ECO:0000313" key="8">
    <source>
        <dbReference type="Proteomes" id="UP000236724"/>
    </source>
</evidence>
<evidence type="ECO:0000256" key="2">
    <source>
        <dbReference type="ARBA" id="ARBA00022490"/>
    </source>
</evidence>
<dbReference type="GO" id="GO:0009318">
    <property type="term" value="C:exodeoxyribonuclease VII complex"/>
    <property type="evidence" value="ECO:0007669"/>
    <property type="project" value="UniProtKB-UniRule"/>
</dbReference>
<dbReference type="Pfam" id="PF02609">
    <property type="entry name" value="Exonuc_VII_S"/>
    <property type="match status" value="1"/>
</dbReference>
<dbReference type="GO" id="GO:0005829">
    <property type="term" value="C:cytosol"/>
    <property type="evidence" value="ECO:0007669"/>
    <property type="project" value="TreeGrafter"/>
</dbReference>
<evidence type="ECO:0000256" key="1">
    <source>
        <dbReference type="ARBA" id="ARBA00009998"/>
    </source>
</evidence>
<accession>A0A1H6FAH5</accession>
<evidence type="ECO:0000256" key="3">
    <source>
        <dbReference type="ARBA" id="ARBA00022722"/>
    </source>
</evidence>
<dbReference type="PANTHER" id="PTHR34137">
    <property type="entry name" value="EXODEOXYRIBONUCLEASE 7 SMALL SUBUNIT"/>
    <property type="match status" value="1"/>
</dbReference>
<keyword evidence="8" id="KW-1185">Reference proteome</keyword>
<keyword evidence="3 6" id="KW-0540">Nuclease</keyword>
<dbReference type="EMBL" id="FMSV02000423">
    <property type="protein sequence ID" value="SEH06034.1"/>
    <property type="molecule type" value="Genomic_DNA"/>
</dbReference>
<comment type="subcellular location">
    <subcellularLocation>
        <location evidence="6">Cytoplasm</location>
    </subcellularLocation>
</comment>
<dbReference type="SUPFAM" id="SSF116842">
    <property type="entry name" value="XseB-like"/>
    <property type="match status" value="1"/>
</dbReference>
<evidence type="ECO:0000256" key="4">
    <source>
        <dbReference type="ARBA" id="ARBA00022801"/>
    </source>
</evidence>
<comment type="function">
    <text evidence="6">Bidirectionally degrades single-stranded DNA into large acid-insoluble oligonucleotides, which are then degraded further into small acid-soluble oligonucleotides.</text>
</comment>
<evidence type="ECO:0000256" key="5">
    <source>
        <dbReference type="ARBA" id="ARBA00022839"/>
    </source>
</evidence>